<dbReference type="Proteomes" id="UP000321083">
    <property type="component" value="Unassembled WGS sequence"/>
</dbReference>
<organism evidence="1 2">
    <name type="scientific">Planctomyces bekefii</name>
    <dbReference type="NCBI Taxonomy" id="1653850"/>
    <lineage>
        <taxon>Bacteria</taxon>
        <taxon>Pseudomonadati</taxon>
        <taxon>Planctomycetota</taxon>
        <taxon>Planctomycetia</taxon>
        <taxon>Planctomycetales</taxon>
        <taxon>Planctomycetaceae</taxon>
        <taxon>Planctomyces</taxon>
    </lineage>
</organism>
<gene>
    <name evidence="1" type="ORF">E3A20_01300</name>
</gene>
<keyword evidence="2" id="KW-1185">Reference proteome</keyword>
<dbReference type="EMBL" id="SRHE01000010">
    <property type="protein sequence ID" value="TWW12499.1"/>
    <property type="molecule type" value="Genomic_DNA"/>
</dbReference>
<accession>A0A5C6MDQ7</accession>
<name>A0A5C6MDQ7_9PLAN</name>
<reference evidence="1 2" key="1">
    <citation type="submission" date="2019-08" db="EMBL/GenBank/DDBJ databases">
        <title>100 year-old enigma solved: identification of Planctomyces bekefii, the type genus and species of the phylum Planctomycetes.</title>
        <authorList>
            <person name="Svetlana D.N."/>
            <person name="Overmann J."/>
        </authorList>
    </citation>
    <scope>NUCLEOTIDE SEQUENCE [LARGE SCALE GENOMIC DNA]</scope>
    <source>
        <strain evidence="1">Phe10_nw2017</strain>
    </source>
</reference>
<evidence type="ECO:0000313" key="2">
    <source>
        <dbReference type="Proteomes" id="UP000321083"/>
    </source>
</evidence>
<evidence type="ECO:0000313" key="1">
    <source>
        <dbReference type="EMBL" id="TWW12499.1"/>
    </source>
</evidence>
<protein>
    <submittedName>
        <fullName evidence="1">Uncharacterized protein</fullName>
    </submittedName>
</protein>
<proteinExistence type="predicted"/>
<sequence>MNWAKQYLPKEQQDELLHIVNTFTQSFYSLCLGTSVRDLMPFMRQLSSCCQSPYWSEYILSTDLDDFSDEVVSLLGHLHRAMRNRLEAHSQHGDPTVPWTMYQGASKVVAAYSSLYWVSTSLFLGRPLDTSGETSSSQIEFATCIATGMDGRLTFKEVFEDFRVYHTQRRGSNQTQKERERGEDWTAPLMLFDVSGRPFFDPIQSLLVSFHEVAEFSGWYTRPHLKWLRFEVNKQIIHIFVLALHKLAVRETLAIRGQTTSEQHRTSQPRNAIKLREAELRNFLMPLAKHVLICNHHGLESTDFRIDVTLEDYETIWTQVLEDTDPREMLTTLNAAWGAYCPHPEYWTAAAGCFERFAEESPKQNSQRTAGGDLFAIPQRTTAPILAYSARIVTQSEEFLELYREHESQLGEILADIGTYAGLTAVFKVLGSGDDVSIVRASHELFFEQMKLQMDRLGQAKNYRPMLPLLMRWVCATALSTGVLRPKVLAQNIKDFLGTKRNDEKNVAFFQLWNSPTPAPDDTPPPGQWLEDFAEKLDSSASNEFMIYVALGVNINNLSKSKPFFAKPFDDTFYQSRHGCRIREFANLLKRRLNKTESDTSVTDFLMLLWSDSAHLDPSVQFYAPVPPTPPSESTAIG</sequence>
<comment type="caution">
    <text evidence="1">The sequence shown here is derived from an EMBL/GenBank/DDBJ whole genome shotgun (WGS) entry which is preliminary data.</text>
</comment>
<reference evidence="1 2" key="2">
    <citation type="submission" date="2019-08" db="EMBL/GenBank/DDBJ databases">
        <authorList>
            <person name="Henke P."/>
        </authorList>
    </citation>
    <scope>NUCLEOTIDE SEQUENCE [LARGE SCALE GENOMIC DNA]</scope>
    <source>
        <strain evidence="1">Phe10_nw2017</strain>
    </source>
</reference>
<dbReference type="AlphaFoldDB" id="A0A5C6MDQ7"/>